<dbReference type="STRING" id="575540.Isop_2707"/>
<comment type="similarity">
    <text evidence="1">Belongs to the protein-tyrosine phosphatase family.</text>
</comment>
<evidence type="ECO:0000256" key="2">
    <source>
        <dbReference type="SAM" id="MobiDB-lite"/>
    </source>
</evidence>
<keyword evidence="3" id="KW-0812">Transmembrane</keyword>
<dbReference type="InterPro" id="IPR055214">
    <property type="entry name" value="PTP-NADK"/>
</dbReference>
<keyword evidence="6" id="KW-1185">Reference proteome</keyword>
<dbReference type="GO" id="GO:0016791">
    <property type="term" value="F:phosphatase activity"/>
    <property type="evidence" value="ECO:0007669"/>
    <property type="project" value="TreeGrafter"/>
</dbReference>
<dbReference type="EMBL" id="CP002353">
    <property type="protein sequence ID" value="ADV63275.1"/>
    <property type="molecule type" value="Genomic_DNA"/>
</dbReference>
<dbReference type="Pfam" id="PF22741">
    <property type="entry name" value="PTP-NADK"/>
    <property type="match status" value="1"/>
</dbReference>
<dbReference type="Gene3D" id="3.90.190.10">
    <property type="entry name" value="Protein tyrosine phosphatase superfamily"/>
    <property type="match status" value="1"/>
</dbReference>
<evidence type="ECO:0000256" key="1">
    <source>
        <dbReference type="ARBA" id="ARBA00009580"/>
    </source>
</evidence>
<evidence type="ECO:0000256" key="3">
    <source>
        <dbReference type="SAM" id="Phobius"/>
    </source>
</evidence>
<dbReference type="CDD" id="cd14529">
    <property type="entry name" value="TpbA-like"/>
    <property type="match status" value="1"/>
</dbReference>
<dbReference type="InterPro" id="IPR016130">
    <property type="entry name" value="Tyr_Pase_AS"/>
</dbReference>
<dbReference type="PROSITE" id="PS00383">
    <property type="entry name" value="TYR_PHOSPHATASE_1"/>
    <property type="match status" value="1"/>
</dbReference>
<protein>
    <submittedName>
        <fullName evidence="5">Protein tyrosine/serine phosphatase</fullName>
    </submittedName>
</protein>
<feature type="region of interest" description="Disordered" evidence="2">
    <location>
        <begin position="236"/>
        <end position="275"/>
    </location>
</feature>
<evidence type="ECO:0000313" key="6">
    <source>
        <dbReference type="Proteomes" id="UP000008631"/>
    </source>
</evidence>
<feature type="compositionally biased region" description="Polar residues" evidence="2">
    <location>
        <begin position="266"/>
        <end position="275"/>
    </location>
</feature>
<feature type="transmembrane region" description="Helical" evidence="3">
    <location>
        <begin position="37"/>
        <end position="56"/>
    </location>
</feature>
<gene>
    <name evidence="5" type="ordered locus">Isop_2707</name>
</gene>
<proteinExistence type="inferred from homology"/>
<name>E8QZY4_ISOPI</name>
<dbReference type="RefSeq" id="WP_013565563.1">
    <property type="nucleotide sequence ID" value="NC_014962.1"/>
</dbReference>
<dbReference type="Proteomes" id="UP000008631">
    <property type="component" value="Chromosome"/>
</dbReference>
<dbReference type="KEGG" id="ipa:Isop_2707"/>
<dbReference type="SUPFAM" id="SSF52799">
    <property type="entry name" value="(Phosphotyrosine protein) phosphatases II"/>
    <property type="match status" value="1"/>
</dbReference>
<accession>E8QZY4</accession>
<reference evidence="5 6" key="2">
    <citation type="journal article" date="2011" name="Stand. Genomic Sci.">
        <title>Complete genome sequence of Isosphaera pallida type strain (IS1B).</title>
        <authorList>
            <consortium name="US DOE Joint Genome Institute (JGI-PGF)"/>
            <person name="Goker M."/>
            <person name="Cleland D."/>
            <person name="Saunders E."/>
            <person name="Lapidus A."/>
            <person name="Nolan M."/>
            <person name="Lucas S."/>
            <person name="Hammon N."/>
            <person name="Deshpande S."/>
            <person name="Cheng J.F."/>
            <person name="Tapia R."/>
            <person name="Han C."/>
            <person name="Goodwin L."/>
            <person name="Pitluck S."/>
            <person name="Liolios K."/>
            <person name="Pagani I."/>
            <person name="Ivanova N."/>
            <person name="Mavromatis K."/>
            <person name="Pati A."/>
            <person name="Chen A."/>
            <person name="Palaniappan K."/>
            <person name="Land M."/>
            <person name="Hauser L."/>
            <person name="Chang Y.J."/>
            <person name="Jeffries C.D."/>
            <person name="Detter J.C."/>
            <person name="Beck B."/>
            <person name="Woyke T."/>
            <person name="Bristow J."/>
            <person name="Eisen J.A."/>
            <person name="Markowitz V."/>
            <person name="Hugenholtz P."/>
            <person name="Kyrpides N.C."/>
            <person name="Klenk H.P."/>
        </authorList>
    </citation>
    <scope>NUCLEOTIDE SEQUENCE [LARGE SCALE GENOMIC DNA]</scope>
    <source>
        <strain evidence="6">ATCC 43644 / DSM 9630 / IS1B</strain>
    </source>
</reference>
<dbReference type="AlphaFoldDB" id="E8QZY4"/>
<organism evidence="5 6">
    <name type="scientific">Isosphaera pallida (strain ATCC 43644 / DSM 9630 / IS1B)</name>
    <dbReference type="NCBI Taxonomy" id="575540"/>
    <lineage>
        <taxon>Bacteria</taxon>
        <taxon>Pseudomonadati</taxon>
        <taxon>Planctomycetota</taxon>
        <taxon>Planctomycetia</taxon>
        <taxon>Isosphaerales</taxon>
        <taxon>Isosphaeraceae</taxon>
        <taxon>Isosphaera</taxon>
    </lineage>
</organism>
<keyword evidence="3" id="KW-1133">Transmembrane helix</keyword>
<dbReference type="InParanoid" id="E8QZY4"/>
<evidence type="ECO:0000259" key="4">
    <source>
        <dbReference type="Pfam" id="PF22741"/>
    </source>
</evidence>
<feature type="region of interest" description="Disordered" evidence="2">
    <location>
        <begin position="1"/>
        <end position="28"/>
    </location>
</feature>
<feature type="domain" description="DSP-PTPase phosphatase fused to NAD+ Kinase" evidence="4">
    <location>
        <begin position="74"/>
        <end position="186"/>
    </location>
</feature>
<keyword evidence="3" id="KW-0472">Membrane</keyword>
<dbReference type="PANTHER" id="PTHR31126:SF72">
    <property type="entry name" value="DUAL SPECIFICITY PROTEIN PHOSPHATASE TPBA"/>
    <property type="match status" value="1"/>
</dbReference>
<feature type="compositionally biased region" description="Polar residues" evidence="2">
    <location>
        <begin position="1"/>
        <end position="11"/>
    </location>
</feature>
<dbReference type="eggNOG" id="COG2365">
    <property type="taxonomic scope" value="Bacteria"/>
</dbReference>
<dbReference type="HOGENOM" id="CLU_1011117_0_0_0"/>
<dbReference type="InterPro" id="IPR029021">
    <property type="entry name" value="Prot-tyrosine_phosphatase-like"/>
</dbReference>
<dbReference type="PANTHER" id="PTHR31126">
    <property type="entry name" value="TYROSINE-PROTEIN PHOSPHATASE"/>
    <property type="match status" value="1"/>
</dbReference>
<reference key="1">
    <citation type="submission" date="2010-11" db="EMBL/GenBank/DDBJ databases">
        <title>The complete sequence of chromosome of Isophaera pallida ATCC 43644.</title>
        <authorList>
            <consortium name="US DOE Joint Genome Institute (JGI-PGF)"/>
            <person name="Lucas S."/>
            <person name="Copeland A."/>
            <person name="Lapidus A."/>
            <person name="Bruce D."/>
            <person name="Goodwin L."/>
            <person name="Pitluck S."/>
            <person name="Kyrpides N."/>
            <person name="Mavromatis K."/>
            <person name="Pagani I."/>
            <person name="Ivanova N."/>
            <person name="Saunders E."/>
            <person name="Brettin T."/>
            <person name="Detter J.C."/>
            <person name="Han C."/>
            <person name="Tapia R."/>
            <person name="Land M."/>
            <person name="Hauser L."/>
            <person name="Markowitz V."/>
            <person name="Cheng J.-F."/>
            <person name="Hugenholtz P."/>
            <person name="Woyke T."/>
            <person name="Wu D."/>
            <person name="Eisen J.A."/>
        </authorList>
    </citation>
    <scope>NUCLEOTIDE SEQUENCE</scope>
    <source>
        <strain>ATCC 43644</strain>
    </source>
</reference>
<evidence type="ECO:0000313" key="5">
    <source>
        <dbReference type="EMBL" id="ADV63275.1"/>
    </source>
</evidence>
<sequence length="275" mass="30555">MPDSMESSAAATLNGVAPHPFPGAATSRPARRRLRKALGLLAILAGLVLGPPLAIWSQSWIDTNFGVVQPGVAYRCAQPQGDDLERFIDAHGIATVLNLRGGKPEDQWYAKEVETVQKRGVTYYDLPMSATKRPERRQMLWILDVLRDAPRPILIHCKAGADRTGLASALQKLVIQGEPPRQALSAFTLRHGHFAWGPTGVLHEPILEYEKWLNERGLNHQPSRFVEWLERHYDAPDGPFDPQTRIPPPVGPRSSRPSNDADETSIHLNSTPSRR</sequence>